<gene>
    <name evidence="2" type="ORF">E2553_31185</name>
</gene>
<dbReference type="Pfam" id="PF07077">
    <property type="entry name" value="DUF1345"/>
    <property type="match status" value="1"/>
</dbReference>
<dbReference type="AlphaFoldDB" id="A0A4Y8MV14"/>
<organism evidence="2 3">
    <name type="scientific">Paraburkholderia dipogonis</name>
    <dbReference type="NCBI Taxonomy" id="1211383"/>
    <lineage>
        <taxon>Bacteria</taxon>
        <taxon>Pseudomonadati</taxon>
        <taxon>Pseudomonadota</taxon>
        <taxon>Betaproteobacteria</taxon>
        <taxon>Burkholderiales</taxon>
        <taxon>Burkholderiaceae</taxon>
        <taxon>Paraburkholderia</taxon>
    </lineage>
</organism>
<keyword evidence="1" id="KW-0472">Membrane</keyword>
<dbReference type="InterPro" id="IPR009781">
    <property type="entry name" value="DUF1345"/>
</dbReference>
<feature type="transmembrane region" description="Helical" evidence="1">
    <location>
        <begin position="44"/>
        <end position="65"/>
    </location>
</feature>
<dbReference type="Proteomes" id="UP000297385">
    <property type="component" value="Unassembled WGS sequence"/>
</dbReference>
<name>A0A4Y8MV14_9BURK</name>
<dbReference type="EMBL" id="SNVI01000002">
    <property type="protein sequence ID" value="TFE41153.1"/>
    <property type="molecule type" value="Genomic_DNA"/>
</dbReference>
<proteinExistence type="predicted"/>
<evidence type="ECO:0000256" key="1">
    <source>
        <dbReference type="SAM" id="Phobius"/>
    </source>
</evidence>
<keyword evidence="1" id="KW-1133">Transmembrane helix</keyword>
<evidence type="ECO:0000313" key="2">
    <source>
        <dbReference type="EMBL" id="TFE41153.1"/>
    </source>
</evidence>
<feature type="transmembrane region" description="Helical" evidence="1">
    <location>
        <begin position="77"/>
        <end position="98"/>
    </location>
</feature>
<keyword evidence="1" id="KW-0812">Transmembrane</keyword>
<feature type="transmembrane region" description="Helical" evidence="1">
    <location>
        <begin position="190"/>
        <end position="213"/>
    </location>
</feature>
<reference evidence="2 3" key="1">
    <citation type="submission" date="2019-03" db="EMBL/GenBank/DDBJ databases">
        <title>Complete Genome Sequence of Paraburkholderia dipogonis ICMP 19430T, a Nitrogen-fixing Symbiont of the South African Invasive Legume Dipogon lignosus in New Zealand.</title>
        <authorList>
            <person name="De Meyer S.E."/>
        </authorList>
    </citation>
    <scope>NUCLEOTIDE SEQUENCE [LARGE SCALE GENOMIC DNA]</scope>
    <source>
        <strain evidence="2 3">ICMP 19430</strain>
    </source>
</reference>
<protein>
    <submittedName>
        <fullName evidence="2">DUF1345 domain-containing protein</fullName>
    </submittedName>
</protein>
<dbReference type="RefSeq" id="WP_134463949.1">
    <property type="nucleotide sequence ID" value="NZ_JBHMFL010000168.1"/>
</dbReference>
<dbReference type="GeneID" id="97310458"/>
<comment type="caution">
    <text evidence="2">The sequence shown here is derived from an EMBL/GenBank/DDBJ whole genome shotgun (WGS) entry which is preliminary data.</text>
</comment>
<accession>A0A4Y8MV14</accession>
<feature type="transmembrane region" description="Helical" evidence="1">
    <location>
        <begin position="110"/>
        <end position="133"/>
    </location>
</feature>
<sequence>MSLYPQVLRNRPHMMVGLLAGLCAALFAPRSIVAGSRVLLGWDVAVWTYLVIIWFHMAMASEEDVRAHARREDQNAATVLALVCAATIASILAIVLELGTTKDLSFESKVLHSLLTGLTLFGAWFLIPTIFTLHYARLYYSSDPNAPALAFPDHPQQPDYWDFLYFSFTIAVASQTADVSLRGRSARRGVLAQSILSFYFNVAVLGLCVNLAASMLGN</sequence>
<evidence type="ECO:0000313" key="3">
    <source>
        <dbReference type="Proteomes" id="UP000297385"/>
    </source>
</evidence>